<gene>
    <name evidence="1" type="ORF">STHAL_18260</name>
</gene>
<evidence type="ECO:0000313" key="1">
    <source>
        <dbReference type="EMBL" id="MBV7671396.1"/>
    </source>
</evidence>
<accession>A0ABS6TTB7</accession>
<sequence>MDRIQTQTASNITRQTRHALTALASLTPGRRRVVQAAAEEYLSQIEHRRLPIGYTQPITSDRYNRIDAYHMRRGHIFARMLGIACQPQDADLPDTARAVLAAINAPVAELTARAQTTGHPGLVALLHILGATDSDPDIDEALRRVRAPRPAVTA</sequence>
<comment type="caution">
    <text evidence="1">The sequence shown here is derived from an EMBL/GenBank/DDBJ whole genome shotgun (WGS) entry which is preliminary data.</text>
</comment>
<protein>
    <submittedName>
        <fullName evidence="1">Uncharacterized protein</fullName>
    </submittedName>
</protein>
<proteinExistence type="predicted"/>
<dbReference type="EMBL" id="JAHUVW010000001">
    <property type="protein sequence ID" value="MBV7671396.1"/>
    <property type="molecule type" value="Genomic_DNA"/>
</dbReference>
<reference evidence="1 2" key="1">
    <citation type="submission" date="2021-07" db="EMBL/GenBank/DDBJ databases">
        <title>Sequencing Streptomyces halstedii LGO-A4 genome an citrus endophytic actinomycete.</title>
        <authorList>
            <person name="Samborskyy M."/>
            <person name="Scott N."/>
            <person name="Deglau R."/>
            <person name="Dickens S."/>
            <person name="Oliveira L.G."/>
        </authorList>
    </citation>
    <scope>NUCLEOTIDE SEQUENCE [LARGE SCALE GENOMIC DNA]</scope>
    <source>
        <strain evidence="1 2">LGO-A4</strain>
    </source>
</reference>
<evidence type="ECO:0000313" key="2">
    <source>
        <dbReference type="Proteomes" id="UP000735541"/>
    </source>
</evidence>
<dbReference type="RefSeq" id="WP_228869995.1">
    <property type="nucleotide sequence ID" value="NZ_JAHUVW010000001.1"/>
</dbReference>
<dbReference type="Proteomes" id="UP000735541">
    <property type="component" value="Unassembled WGS sequence"/>
</dbReference>
<organism evidence="1 2">
    <name type="scientific">Streptomyces halstedii</name>
    <dbReference type="NCBI Taxonomy" id="1944"/>
    <lineage>
        <taxon>Bacteria</taxon>
        <taxon>Bacillati</taxon>
        <taxon>Actinomycetota</taxon>
        <taxon>Actinomycetes</taxon>
        <taxon>Kitasatosporales</taxon>
        <taxon>Streptomycetaceae</taxon>
        <taxon>Streptomyces</taxon>
    </lineage>
</organism>
<keyword evidence="2" id="KW-1185">Reference proteome</keyword>
<name>A0ABS6TTB7_STRHA</name>